<dbReference type="GO" id="GO:0016567">
    <property type="term" value="P:protein ubiquitination"/>
    <property type="evidence" value="ECO:0007669"/>
    <property type="project" value="InterPro"/>
</dbReference>
<dbReference type="PANTHER" id="PTHR26379:SF382">
    <property type="entry name" value="OS10G0435900 PROTEIN"/>
    <property type="match status" value="1"/>
</dbReference>
<dbReference type="Pfam" id="PF22486">
    <property type="entry name" value="MATH_2"/>
    <property type="match status" value="2"/>
</dbReference>
<dbReference type="eggNOG" id="KOG1987">
    <property type="taxonomic scope" value="Eukaryota"/>
</dbReference>
<accession>A0A0D3HE07</accession>
<feature type="domain" description="BTB" evidence="3">
    <location>
        <begin position="518"/>
        <end position="587"/>
    </location>
</feature>
<feature type="domain" description="MATH" evidence="4">
    <location>
        <begin position="367"/>
        <end position="482"/>
    </location>
</feature>
<comment type="similarity">
    <text evidence="2">Belongs to the Tdpoz family.</text>
</comment>
<comment type="pathway">
    <text evidence="1">Protein modification; protein ubiquitination.</text>
</comment>
<dbReference type="InterPro" id="IPR008974">
    <property type="entry name" value="TRAF-like"/>
</dbReference>
<proteinExistence type="inferred from homology"/>
<dbReference type="SMART" id="SM00225">
    <property type="entry name" value="BTB"/>
    <property type="match status" value="2"/>
</dbReference>
<evidence type="ECO:0000256" key="2">
    <source>
        <dbReference type="ARBA" id="ARBA00010846"/>
    </source>
</evidence>
<evidence type="ECO:0008006" key="7">
    <source>
        <dbReference type="Google" id="ProtNLM"/>
    </source>
</evidence>
<dbReference type="HOGENOM" id="CLU_004253_5_1_1"/>
<dbReference type="Gramene" id="OBART10G11090.1">
    <property type="protein sequence ID" value="OBART10G11090.1"/>
    <property type="gene ID" value="OBART10G11090"/>
</dbReference>
<dbReference type="SMART" id="SM00061">
    <property type="entry name" value="MATH"/>
    <property type="match status" value="1"/>
</dbReference>
<dbReference type="PaxDb" id="65489-OBART10G11090.1"/>
<evidence type="ECO:0000259" key="4">
    <source>
        <dbReference type="PROSITE" id="PS50144"/>
    </source>
</evidence>
<dbReference type="Pfam" id="PF24570">
    <property type="entry name" value="BACK_BPM_SPOP"/>
    <property type="match status" value="2"/>
</dbReference>
<evidence type="ECO:0000256" key="1">
    <source>
        <dbReference type="ARBA" id="ARBA00004906"/>
    </source>
</evidence>
<dbReference type="Gene3D" id="2.60.210.10">
    <property type="entry name" value="Apoptosis, Tumor Necrosis Factor Receptor Associated Protein 2, Chain A"/>
    <property type="match status" value="2"/>
</dbReference>
<dbReference type="Gene3D" id="3.30.710.10">
    <property type="entry name" value="Potassium Channel Kv1.1, Chain A"/>
    <property type="match status" value="2"/>
</dbReference>
<evidence type="ECO:0000259" key="3">
    <source>
        <dbReference type="PROSITE" id="PS50097"/>
    </source>
</evidence>
<dbReference type="SUPFAM" id="SSF49599">
    <property type="entry name" value="TRAF domain-like"/>
    <property type="match status" value="2"/>
</dbReference>
<sequence length="722" mass="79890">MATTAPNVVDGDCGGTPPSRSASTIIAARTLHVLTIDGYSDTLKSNVDPSQHLLHSSPFSAGGHTWCIHYCPIGSTEESKDFISIYLVLEDTTADVVSAHVTFSLLDQQGNPVPSHTLTTPLLKFSLQGTLPKGLGYNSFIRRDDLERSGHLKDDCFAIGVHVVVTKEAIPSSITVPPSDMHLHYGDLLSSEERYATDVEFLVGGETFAAHRLVLAARSPVFMVELFGPMKESTTVNKIQIFDMEAQVFRVLLKFIYIDMLPEMDQEDEAAMAQHLLVAADKYGLHRLKMICVEILSNHIDANSVATILVLADKHHCYGLREACIDFLNSSAILSAIVNTSDFQYLIQSCPDILEDISFNIVARQLERAIFLSENQEGQINSVEIGIRSFPFNVGGRSWYICCHPHGKNNISKDFISIYLVLHDDIAEAAMVQATFSLLDQHGKPVPSHSRVTRLVQNFIAKDDLEKSGHVQNNCFAIGVHVVITKEVPPPPPPIVVVPPSSDMHLHYGDLLSSKRCTDVEFLVGGVTLAVHRLVVAVRSPVFVAEHFGPMKEGANVNDVVDINDMDAQAFKALLNFIYMDTLLEMDQEEDTTMAQHLLVAADKYSQERLKVICEERLSNHVDADSVATLLVLTDKHNCRRLNKACIEFFSSPTAMAKIIETDEFQYLTQSCPNILEDIISNIVACQLEKAIFSPENEGGKINKVDIRIRPEPWQNSNARCG</sequence>
<dbReference type="InterPro" id="IPR011333">
    <property type="entry name" value="SKP1/BTB/POZ_sf"/>
</dbReference>
<dbReference type="STRING" id="65489.A0A0D3HE07"/>
<dbReference type="PROSITE" id="PS50144">
    <property type="entry name" value="MATH"/>
    <property type="match status" value="2"/>
</dbReference>
<dbReference type="Gene3D" id="1.25.40.420">
    <property type="match status" value="2"/>
</dbReference>
<keyword evidence="6" id="KW-1185">Reference proteome</keyword>
<dbReference type="EnsemblPlants" id="OBART10G11090.1">
    <property type="protein sequence ID" value="OBART10G11090.1"/>
    <property type="gene ID" value="OBART10G11090"/>
</dbReference>
<evidence type="ECO:0000313" key="6">
    <source>
        <dbReference type="Proteomes" id="UP000026960"/>
    </source>
</evidence>
<reference evidence="5" key="1">
    <citation type="journal article" date="2009" name="Rice">
        <title>De Novo Next Generation Sequencing of Plant Genomes.</title>
        <authorList>
            <person name="Rounsley S."/>
            <person name="Marri P.R."/>
            <person name="Yu Y."/>
            <person name="He R."/>
            <person name="Sisneros N."/>
            <person name="Goicoechea J.L."/>
            <person name="Lee S.J."/>
            <person name="Angelova A."/>
            <person name="Kudrna D."/>
            <person name="Luo M."/>
            <person name="Affourtit J."/>
            <person name="Desany B."/>
            <person name="Knight J."/>
            <person name="Niazi F."/>
            <person name="Egholm M."/>
            <person name="Wing R.A."/>
        </authorList>
    </citation>
    <scope>NUCLEOTIDE SEQUENCE [LARGE SCALE GENOMIC DNA]</scope>
    <source>
        <strain evidence="5">cv. IRGC 105608</strain>
    </source>
</reference>
<dbReference type="AlphaFoldDB" id="A0A0D3HE07"/>
<dbReference type="SUPFAM" id="SSF54695">
    <property type="entry name" value="POZ domain"/>
    <property type="match status" value="2"/>
</dbReference>
<reference evidence="5" key="2">
    <citation type="submission" date="2015-03" db="UniProtKB">
        <authorList>
            <consortium name="EnsemblPlants"/>
        </authorList>
    </citation>
    <scope>IDENTIFICATION</scope>
</reference>
<dbReference type="PANTHER" id="PTHR26379">
    <property type="entry name" value="BTB/POZ AND MATH DOMAIN-CONTAINING PROTEIN 1"/>
    <property type="match status" value="1"/>
</dbReference>
<dbReference type="CDD" id="cd00121">
    <property type="entry name" value="MATH"/>
    <property type="match status" value="2"/>
</dbReference>
<dbReference type="Pfam" id="PF00651">
    <property type="entry name" value="BTB"/>
    <property type="match status" value="2"/>
</dbReference>
<dbReference type="InterPro" id="IPR000210">
    <property type="entry name" value="BTB/POZ_dom"/>
</dbReference>
<protein>
    <recommendedName>
        <fullName evidence="7">BTB domain-containing protein</fullName>
    </recommendedName>
</protein>
<feature type="domain" description="BTB" evidence="3">
    <location>
        <begin position="197"/>
        <end position="265"/>
    </location>
</feature>
<dbReference type="InterPro" id="IPR056423">
    <property type="entry name" value="BACK_BPM_SPOP"/>
</dbReference>
<name>A0A0D3HE07_9ORYZ</name>
<organism evidence="5">
    <name type="scientific">Oryza barthii</name>
    <dbReference type="NCBI Taxonomy" id="65489"/>
    <lineage>
        <taxon>Eukaryota</taxon>
        <taxon>Viridiplantae</taxon>
        <taxon>Streptophyta</taxon>
        <taxon>Embryophyta</taxon>
        <taxon>Tracheophyta</taxon>
        <taxon>Spermatophyta</taxon>
        <taxon>Magnoliopsida</taxon>
        <taxon>Liliopsida</taxon>
        <taxon>Poales</taxon>
        <taxon>Poaceae</taxon>
        <taxon>BOP clade</taxon>
        <taxon>Oryzoideae</taxon>
        <taxon>Oryzeae</taxon>
        <taxon>Oryzinae</taxon>
        <taxon>Oryza</taxon>
    </lineage>
</organism>
<evidence type="ECO:0000313" key="5">
    <source>
        <dbReference type="EnsemblPlants" id="OBART10G11090.1"/>
    </source>
</evidence>
<feature type="domain" description="MATH" evidence="4">
    <location>
        <begin position="29"/>
        <end position="163"/>
    </location>
</feature>
<dbReference type="Proteomes" id="UP000026960">
    <property type="component" value="Chromosome 10"/>
</dbReference>
<dbReference type="InterPro" id="IPR002083">
    <property type="entry name" value="MATH/TRAF_dom"/>
</dbReference>
<dbReference type="PROSITE" id="PS50097">
    <property type="entry name" value="BTB"/>
    <property type="match status" value="2"/>
</dbReference>
<dbReference type="InterPro" id="IPR045005">
    <property type="entry name" value="BPM1-6"/>
</dbReference>